<dbReference type="Gene3D" id="3.40.50.300">
    <property type="entry name" value="P-loop containing nucleotide triphosphate hydrolases"/>
    <property type="match status" value="1"/>
</dbReference>
<feature type="region of interest" description="Disordered" evidence="1">
    <location>
        <begin position="594"/>
        <end position="619"/>
    </location>
</feature>
<dbReference type="PANTHER" id="PTHR30121:SF6">
    <property type="entry name" value="SLR6007 PROTEIN"/>
    <property type="match status" value="1"/>
</dbReference>
<name>A0ABT5Z1I5_9ACTN</name>
<dbReference type="SUPFAM" id="SSF52540">
    <property type="entry name" value="P-loop containing nucleoside triphosphate hydrolases"/>
    <property type="match status" value="1"/>
</dbReference>
<comment type="caution">
    <text evidence="3">The sequence shown here is derived from an EMBL/GenBank/DDBJ whole genome shotgun (WGS) entry which is preliminary data.</text>
</comment>
<reference evidence="3 4" key="1">
    <citation type="submission" date="2023-03" db="EMBL/GenBank/DDBJ databases">
        <title>Draft genome sequence of type strain Streptomyces ferralitis JCM 14344.</title>
        <authorList>
            <person name="Klaysubun C."/>
            <person name="Duangmal K."/>
        </authorList>
    </citation>
    <scope>NUCLEOTIDE SEQUENCE [LARGE SCALE GENOMIC DNA]</scope>
    <source>
        <strain evidence="3 4">JCM 14344</strain>
    </source>
</reference>
<dbReference type="InterPro" id="IPR027417">
    <property type="entry name" value="P-loop_NTPase"/>
</dbReference>
<organism evidence="3 4">
    <name type="scientific">Streptantibioticus ferralitis</name>
    <dbReference type="NCBI Taxonomy" id="236510"/>
    <lineage>
        <taxon>Bacteria</taxon>
        <taxon>Bacillati</taxon>
        <taxon>Actinomycetota</taxon>
        <taxon>Actinomycetes</taxon>
        <taxon>Kitasatosporales</taxon>
        <taxon>Streptomycetaceae</taxon>
        <taxon>Streptantibioticus</taxon>
    </lineage>
</organism>
<evidence type="ECO:0000256" key="1">
    <source>
        <dbReference type="SAM" id="MobiDB-lite"/>
    </source>
</evidence>
<keyword evidence="3" id="KW-0067">ATP-binding</keyword>
<evidence type="ECO:0000313" key="3">
    <source>
        <dbReference type="EMBL" id="MDF2257697.1"/>
    </source>
</evidence>
<dbReference type="Pfam" id="PF19044">
    <property type="entry name" value="P-loop_TraG"/>
    <property type="match status" value="1"/>
</dbReference>
<sequence length="619" mass="66722">MAIHALIKRHRERAEQPVVSGRELLAGLGPEAVEVRARYLQVGGHLAATLVVTGYPAEVHPGWLQPLLTYPGRLDVALHIEPIPTTVAAASLRKQRARLESGRRTGFDKGKLDDPDTEAAAADAAELAYRIARGEGKLFHVGLYLTIHAGDEESLAEQVASVRAIAESLLITTAPATFRALPGWIATLPFGIDTLKVRRTFDTAALAACFPFTSPDLPAADQTPSDSPVLYGVNAASSSLLLWDRFAQDNYNSITLARSGAGKSYLTKLELLRQLFTGTEALVIDPEDEYLRLAEQVGGTVIRLGAPGVRLNPFDLPEGAHNSRDVLTRRALFLHTFLTVLLGAELASSERAVLDAAILTTYERAGITGDPRTWNRPAPLLGDLAVVLREHGAQGIGLADRLAPYITGSHAGLFDGPTTTPPRGHLVVFSLRQLPAEVVTAAMLLALDAIWRQVADAKQRRRRLVVVDEAWLLMRHGDGARFLFRMAKAARKYWAGLAVVTQDADDVLSSELGRAIVANAATQILLRQAPQAIDQVASAFHLSRGEQEFLLTAERGSALLLAGRHKAAFYAVASPSEHQVVTTDPAELAATCETSTTSPDVDALDPYDDTPTPALQDVR</sequence>
<accession>A0ABT5Z1I5</accession>
<keyword evidence="3" id="KW-0547">Nucleotide-binding</keyword>
<dbReference type="Gene3D" id="1.10.8.730">
    <property type="match status" value="1"/>
</dbReference>
<dbReference type="PANTHER" id="PTHR30121">
    <property type="entry name" value="UNCHARACTERIZED PROTEIN YJGR-RELATED"/>
    <property type="match status" value="1"/>
</dbReference>
<proteinExistence type="predicted"/>
<feature type="domain" description="TraG P-loop" evidence="2">
    <location>
        <begin position="448"/>
        <end position="556"/>
    </location>
</feature>
<evidence type="ECO:0000313" key="4">
    <source>
        <dbReference type="Proteomes" id="UP001220022"/>
    </source>
</evidence>
<gene>
    <name evidence="3" type="ORF">P2L57_18830</name>
</gene>
<dbReference type="GO" id="GO:0005524">
    <property type="term" value="F:ATP binding"/>
    <property type="evidence" value="ECO:0007669"/>
    <property type="project" value="UniProtKB-KW"/>
</dbReference>
<keyword evidence="4" id="KW-1185">Reference proteome</keyword>
<dbReference type="InterPro" id="IPR051162">
    <property type="entry name" value="T4SS_component"/>
</dbReference>
<dbReference type="Proteomes" id="UP001220022">
    <property type="component" value="Unassembled WGS sequence"/>
</dbReference>
<dbReference type="InterPro" id="IPR043964">
    <property type="entry name" value="P-loop_TraG"/>
</dbReference>
<protein>
    <submittedName>
        <fullName evidence="3">ATP-binding protein</fullName>
    </submittedName>
</protein>
<dbReference type="EMBL" id="JARHTQ010000011">
    <property type="protein sequence ID" value="MDF2257697.1"/>
    <property type="molecule type" value="Genomic_DNA"/>
</dbReference>
<dbReference type="RefSeq" id="WP_275815967.1">
    <property type="nucleotide sequence ID" value="NZ_BAAANM010000022.1"/>
</dbReference>
<dbReference type="CDD" id="cd01127">
    <property type="entry name" value="TrwB_TraG_TraD_VirD4"/>
    <property type="match status" value="1"/>
</dbReference>
<evidence type="ECO:0000259" key="2">
    <source>
        <dbReference type="Pfam" id="PF19044"/>
    </source>
</evidence>